<evidence type="ECO:0000313" key="9">
    <source>
        <dbReference type="Proteomes" id="UP000447833"/>
    </source>
</evidence>
<dbReference type="PANTHER" id="PTHR48111">
    <property type="entry name" value="REGULATOR OF RPOS"/>
    <property type="match status" value="1"/>
</dbReference>
<evidence type="ECO:0000256" key="2">
    <source>
        <dbReference type="ARBA" id="ARBA00023012"/>
    </source>
</evidence>
<feature type="domain" description="Response regulatory" evidence="7">
    <location>
        <begin position="1"/>
        <end position="59"/>
    </location>
</feature>
<evidence type="ECO:0000256" key="3">
    <source>
        <dbReference type="ARBA" id="ARBA00023015"/>
    </source>
</evidence>
<comment type="caution">
    <text evidence="6">Lacks conserved residue(s) required for the propagation of feature annotation.</text>
</comment>
<dbReference type="EMBL" id="WMEY01000001">
    <property type="protein sequence ID" value="MYL61834.1"/>
    <property type="molecule type" value="Genomic_DNA"/>
</dbReference>
<name>A0A845EQ51_9BACL</name>
<evidence type="ECO:0000259" key="7">
    <source>
        <dbReference type="PROSITE" id="PS50110"/>
    </source>
</evidence>
<reference evidence="8 9" key="1">
    <citation type="submission" date="2019-11" db="EMBL/GenBank/DDBJ databases">
        <title>Genome sequences of 17 halophilic strains isolated from different environments.</title>
        <authorList>
            <person name="Furrow R.E."/>
        </authorList>
    </citation>
    <scope>NUCLEOTIDE SEQUENCE [LARGE SCALE GENOMIC DNA]</scope>
    <source>
        <strain evidence="8 9">22506_14_FS</strain>
    </source>
</reference>
<dbReference type="PANTHER" id="PTHR48111:SF1">
    <property type="entry name" value="TWO-COMPONENT RESPONSE REGULATOR ORR33"/>
    <property type="match status" value="1"/>
</dbReference>
<dbReference type="InterPro" id="IPR001789">
    <property type="entry name" value="Sig_transdc_resp-reg_receiver"/>
</dbReference>
<evidence type="ECO:0000256" key="4">
    <source>
        <dbReference type="ARBA" id="ARBA00023125"/>
    </source>
</evidence>
<evidence type="ECO:0000313" key="8">
    <source>
        <dbReference type="EMBL" id="MYL61834.1"/>
    </source>
</evidence>
<keyword evidence="5" id="KW-0804">Transcription</keyword>
<keyword evidence="3" id="KW-0805">Transcription regulation</keyword>
<dbReference type="GO" id="GO:0005829">
    <property type="term" value="C:cytosol"/>
    <property type="evidence" value="ECO:0007669"/>
    <property type="project" value="TreeGrafter"/>
</dbReference>
<keyword evidence="4" id="KW-0238">DNA-binding</keyword>
<dbReference type="RefSeq" id="WP_160918413.1">
    <property type="nucleotide sequence ID" value="NZ_WMEY01000001.1"/>
</dbReference>
<dbReference type="PROSITE" id="PS50110">
    <property type="entry name" value="RESPONSE_REGULATORY"/>
    <property type="match status" value="1"/>
</dbReference>
<dbReference type="AlphaFoldDB" id="A0A845EQ51"/>
<evidence type="ECO:0000256" key="1">
    <source>
        <dbReference type="ARBA" id="ARBA00022553"/>
    </source>
</evidence>
<protein>
    <submittedName>
        <fullName evidence="8">Response regulator</fullName>
    </submittedName>
</protein>
<dbReference type="GO" id="GO:0000156">
    <property type="term" value="F:phosphorelay response regulator activity"/>
    <property type="evidence" value="ECO:0007669"/>
    <property type="project" value="TreeGrafter"/>
</dbReference>
<evidence type="ECO:0000256" key="5">
    <source>
        <dbReference type="ARBA" id="ARBA00023163"/>
    </source>
</evidence>
<dbReference type="GO" id="GO:0006355">
    <property type="term" value="P:regulation of DNA-templated transcription"/>
    <property type="evidence" value="ECO:0007669"/>
    <property type="project" value="TreeGrafter"/>
</dbReference>
<gene>
    <name evidence="8" type="ORF">GLW07_00555</name>
</gene>
<organism evidence="8 9">
    <name type="scientific">Guptibacillus hwajinpoensis</name>
    <dbReference type="NCBI Taxonomy" id="208199"/>
    <lineage>
        <taxon>Bacteria</taxon>
        <taxon>Bacillati</taxon>
        <taxon>Bacillota</taxon>
        <taxon>Bacilli</taxon>
        <taxon>Bacillales</taxon>
        <taxon>Guptibacillaceae</taxon>
        <taxon>Guptibacillus</taxon>
    </lineage>
</organism>
<dbReference type="InterPro" id="IPR039420">
    <property type="entry name" value="WalR-like"/>
</dbReference>
<dbReference type="Gene3D" id="3.40.50.2300">
    <property type="match status" value="1"/>
</dbReference>
<sequence length="75" mass="8670">MDGLELLRQLRKRSFIPVIVVSARDEELDLIMGLERGADDYLTKPFSPRELVVPMKNIFKRIDRVELGGLPIRFS</sequence>
<proteinExistence type="predicted"/>
<evidence type="ECO:0000256" key="6">
    <source>
        <dbReference type="PROSITE-ProRule" id="PRU00169"/>
    </source>
</evidence>
<dbReference type="SUPFAM" id="SSF52172">
    <property type="entry name" value="CheY-like"/>
    <property type="match status" value="1"/>
</dbReference>
<keyword evidence="1" id="KW-0597">Phosphoprotein</keyword>
<dbReference type="Proteomes" id="UP000447833">
    <property type="component" value="Unassembled WGS sequence"/>
</dbReference>
<dbReference type="InterPro" id="IPR011006">
    <property type="entry name" value="CheY-like_superfamily"/>
</dbReference>
<keyword evidence="2" id="KW-0902">Two-component regulatory system</keyword>
<comment type="caution">
    <text evidence="8">The sequence shown here is derived from an EMBL/GenBank/DDBJ whole genome shotgun (WGS) entry which is preliminary data.</text>
</comment>
<dbReference type="Pfam" id="PF00072">
    <property type="entry name" value="Response_reg"/>
    <property type="match status" value="1"/>
</dbReference>
<accession>A0A845EQ51</accession>
<dbReference type="GO" id="GO:0000976">
    <property type="term" value="F:transcription cis-regulatory region binding"/>
    <property type="evidence" value="ECO:0007669"/>
    <property type="project" value="TreeGrafter"/>
</dbReference>
<dbReference type="GO" id="GO:0032993">
    <property type="term" value="C:protein-DNA complex"/>
    <property type="evidence" value="ECO:0007669"/>
    <property type="project" value="TreeGrafter"/>
</dbReference>